<feature type="transmembrane region" description="Helical" evidence="12">
    <location>
        <begin position="124"/>
        <end position="142"/>
    </location>
</feature>
<keyword evidence="11 12" id="KW-0407">Ion channel</keyword>
<dbReference type="Proteomes" id="UP001432027">
    <property type="component" value="Unassembled WGS sequence"/>
</dbReference>
<keyword evidence="8 12" id="KW-1133">Transmembrane helix</keyword>
<evidence type="ECO:0000256" key="9">
    <source>
        <dbReference type="ARBA" id="ARBA00023065"/>
    </source>
</evidence>
<evidence type="ECO:0000256" key="1">
    <source>
        <dbReference type="ARBA" id="ARBA00004610"/>
    </source>
</evidence>
<evidence type="ECO:0000256" key="11">
    <source>
        <dbReference type="ARBA" id="ARBA00023303"/>
    </source>
</evidence>
<dbReference type="GO" id="GO:0034220">
    <property type="term" value="P:monoatomic ion transmembrane transport"/>
    <property type="evidence" value="ECO:0007669"/>
    <property type="project" value="UniProtKB-KW"/>
</dbReference>
<dbReference type="PANTHER" id="PTHR11893:SF44">
    <property type="entry name" value="INNEXIN"/>
    <property type="match status" value="1"/>
</dbReference>
<evidence type="ECO:0000256" key="8">
    <source>
        <dbReference type="ARBA" id="ARBA00022989"/>
    </source>
</evidence>
<dbReference type="AlphaFoldDB" id="A0AAV5TFT7"/>
<keyword evidence="6" id="KW-0303">Gap junction</keyword>
<keyword evidence="5 12" id="KW-0812">Transmembrane</keyword>
<evidence type="ECO:0000256" key="7">
    <source>
        <dbReference type="ARBA" id="ARBA00022949"/>
    </source>
</evidence>
<gene>
    <name evidence="12" type="primary">inx</name>
    <name evidence="13" type="ORF">PENTCL1PPCAC_15654</name>
</gene>
<comment type="subcellular location">
    <subcellularLocation>
        <location evidence="1">Cell junction</location>
        <location evidence="1">Gap junction</location>
    </subcellularLocation>
    <subcellularLocation>
        <location evidence="2 12">Cell membrane</location>
        <topology evidence="2 12">Multi-pass membrane protein</topology>
    </subcellularLocation>
</comment>
<keyword evidence="7" id="KW-0965">Cell junction</keyword>
<feature type="transmembrane region" description="Helical" evidence="12">
    <location>
        <begin position="35"/>
        <end position="56"/>
    </location>
</feature>
<comment type="similarity">
    <text evidence="12">Belongs to the pannexin family.</text>
</comment>
<comment type="function">
    <text evidence="12">Structural component of the gap junctions.</text>
</comment>
<dbReference type="InterPro" id="IPR000990">
    <property type="entry name" value="Innexin"/>
</dbReference>
<feature type="non-terminal residue" evidence="13">
    <location>
        <position position="1"/>
    </location>
</feature>
<dbReference type="Pfam" id="PF00876">
    <property type="entry name" value="Innexin"/>
    <property type="match status" value="1"/>
</dbReference>
<keyword evidence="14" id="KW-1185">Reference proteome</keyword>
<evidence type="ECO:0000313" key="13">
    <source>
        <dbReference type="EMBL" id="GMS93479.1"/>
    </source>
</evidence>
<dbReference type="GO" id="GO:0005886">
    <property type="term" value="C:plasma membrane"/>
    <property type="evidence" value="ECO:0007669"/>
    <property type="project" value="UniProtKB-SubCell"/>
</dbReference>
<evidence type="ECO:0000256" key="5">
    <source>
        <dbReference type="ARBA" id="ARBA00022692"/>
    </source>
</evidence>
<evidence type="ECO:0000256" key="4">
    <source>
        <dbReference type="ARBA" id="ARBA00022475"/>
    </source>
</evidence>
<feature type="non-terminal residue" evidence="13">
    <location>
        <position position="143"/>
    </location>
</feature>
<protein>
    <recommendedName>
        <fullName evidence="12">Innexin</fullName>
    </recommendedName>
</protein>
<evidence type="ECO:0000256" key="6">
    <source>
        <dbReference type="ARBA" id="ARBA00022868"/>
    </source>
</evidence>
<dbReference type="PANTHER" id="PTHR11893">
    <property type="entry name" value="INNEXIN"/>
    <property type="match status" value="1"/>
</dbReference>
<dbReference type="PROSITE" id="PS51013">
    <property type="entry name" value="PANNEXIN"/>
    <property type="match status" value="1"/>
</dbReference>
<keyword evidence="10 12" id="KW-0472">Membrane</keyword>
<proteinExistence type="inferred from homology"/>
<keyword evidence="4" id="KW-1003">Cell membrane</keyword>
<evidence type="ECO:0000256" key="2">
    <source>
        <dbReference type="ARBA" id="ARBA00004651"/>
    </source>
</evidence>
<comment type="caution">
    <text evidence="12">Lacks conserved residue(s) required for the propagation of feature annotation.</text>
</comment>
<evidence type="ECO:0000313" key="14">
    <source>
        <dbReference type="Proteomes" id="UP001432027"/>
    </source>
</evidence>
<organism evidence="13 14">
    <name type="scientific">Pristionchus entomophagus</name>
    <dbReference type="NCBI Taxonomy" id="358040"/>
    <lineage>
        <taxon>Eukaryota</taxon>
        <taxon>Metazoa</taxon>
        <taxon>Ecdysozoa</taxon>
        <taxon>Nematoda</taxon>
        <taxon>Chromadorea</taxon>
        <taxon>Rhabditida</taxon>
        <taxon>Rhabditina</taxon>
        <taxon>Diplogasteromorpha</taxon>
        <taxon>Diplogasteroidea</taxon>
        <taxon>Neodiplogasteridae</taxon>
        <taxon>Pristionchus</taxon>
    </lineage>
</organism>
<name>A0AAV5TFT7_9BILA</name>
<dbReference type="GO" id="GO:0005921">
    <property type="term" value="C:gap junction"/>
    <property type="evidence" value="ECO:0007669"/>
    <property type="project" value="UniProtKB-SubCell"/>
</dbReference>
<reference evidence="13" key="1">
    <citation type="submission" date="2023-10" db="EMBL/GenBank/DDBJ databases">
        <title>Genome assembly of Pristionchus species.</title>
        <authorList>
            <person name="Yoshida K."/>
            <person name="Sommer R.J."/>
        </authorList>
    </citation>
    <scope>NUCLEOTIDE SEQUENCE</scope>
    <source>
        <strain evidence="13">RS0144</strain>
    </source>
</reference>
<keyword evidence="9 12" id="KW-0406">Ion transport</keyword>
<keyword evidence="3 12" id="KW-0813">Transport</keyword>
<dbReference type="GO" id="GO:0005243">
    <property type="term" value="F:gap junction channel activity"/>
    <property type="evidence" value="ECO:0007669"/>
    <property type="project" value="TreeGrafter"/>
</dbReference>
<dbReference type="PRINTS" id="PR01262">
    <property type="entry name" value="INNEXIN"/>
</dbReference>
<evidence type="ECO:0000256" key="10">
    <source>
        <dbReference type="ARBA" id="ARBA00023136"/>
    </source>
</evidence>
<dbReference type="EMBL" id="BTSX01000004">
    <property type="protein sequence ID" value="GMS93479.1"/>
    <property type="molecule type" value="Genomic_DNA"/>
</dbReference>
<evidence type="ECO:0000256" key="12">
    <source>
        <dbReference type="RuleBase" id="RU010713"/>
    </source>
</evidence>
<comment type="caution">
    <text evidence="13">The sequence shown here is derived from an EMBL/GenBank/DDBJ whole genome shotgun (WGS) entry which is preliminary data.</text>
</comment>
<evidence type="ECO:0000256" key="3">
    <source>
        <dbReference type="ARBA" id="ARBA00022448"/>
    </source>
</evidence>
<accession>A0AAV5TFT7</accession>
<sequence length="143" mass="17190">SEMYCWARSTYFVPIEQELPEVEERQQTMVSYYQWVPFFFVLVAAMFYAPCLFWRLAYRTSGVRLKCIMSFVNDKANLQPTVRRSNIQGLAAHLSSIFRHRFTCKSSHQNFCQNVVNFRFYESFLTYLYLFVKCMFLINVIFQ</sequence>